<dbReference type="SUPFAM" id="SSF63825">
    <property type="entry name" value="YWTD domain"/>
    <property type="match status" value="1"/>
</dbReference>
<proteinExistence type="predicted"/>
<gene>
    <name evidence="2" type="ORF">GRI35_09995</name>
</gene>
<dbReference type="OrthoDB" id="8584394at2"/>
<dbReference type="Gene3D" id="2.130.10.10">
    <property type="entry name" value="YVTN repeat-like/Quinoprotein amine dehydrogenase"/>
    <property type="match status" value="1"/>
</dbReference>
<keyword evidence="3" id="KW-1185">Reference proteome</keyword>
<dbReference type="InterPro" id="IPR015943">
    <property type="entry name" value="WD40/YVTN_repeat-like_dom_sf"/>
</dbReference>
<feature type="signal peptide" evidence="1">
    <location>
        <begin position="1"/>
        <end position="15"/>
    </location>
</feature>
<dbReference type="AlphaFoldDB" id="A0A844Z8Q2"/>
<organism evidence="2 3">
    <name type="scientific">Pontixanthobacter aestiaquae</name>
    <dbReference type="NCBI Taxonomy" id="1509367"/>
    <lineage>
        <taxon>Bacteria</taxon>
        <taxon>Pseudomonadati</taxon>
        <taxon>Pseudomonadota</taxon>
        <taxon>Alphaproteobacteria</taxon>
        <taxon>Sphingomonadales</taxon>
        <taxon>Erythrobacteraceae</taxon>
        <taxon>Pontixanthobacter</taxon>
    </lineage>
</organism>
<dbReference type="PROSITE" id="PS51257">
    <property type="entry name" value="PROKAR_LIPOPROTEIN"/>
    <property type="match status" value="1"/>
</dbReference>
<dbReference type="EMBL" id="WTYZ01000001">
    <property type="protein sequence ID" value="MXO83692.1"/>
    <property type="molecule type" value="Genomic_DNA"/>
</dbReference>
<dbReference type="RefSeq" id="WP_160614024.1">
    <property type="nucleotide sequence ID" value="NZ_JAUFQM010000001.1"/>
</dbReference>
<comment type="caution">
    <text evidence="2">The sequence shown here is derived from an EMBL/GenBank/DDBJ whole genome shotgun (WGS) entry which is preliminary data.</text>
</comment>
<dbReference type="Proteomes" id="UP000460290">
    <property type="component" value="Unassembled WGS sequence"/>
</dbReference>
<accession>A0A844Z8Q2</accession>
<name>A0A844Z8Q2_9SPHN</name>
<sequence length="424" mass="44971">MIRALAALVGVSALAACTYIPPTQPITLADFQASAPQPWRAVNAETGKINDIAGLQELAKAFPDSSSVHLRLLQAHFASENVPAIIREAVWLADRGYLFRPGAQDELLKVAGDTAVAAKLKDLFDRNGSAIERSTIAAVVSEDARLVESVAYDPVGKAFYASSIVSRDVFRGEGANWSPLRIVKGGSFAGLAIDLDRRILWAASGSYDPTPQPSAAFPGIIGFDLDKSEVVQRLPGAGGITPSDLHLSASGSLFASDPISGAIYTVATPPSDLAVLIPPGTIRSPQGLATSEDGSKLYVSDYRYGIAIIDLTSKSVKRLRASNPMILDGIDGLWRHGNRLIGIQNGMSPMRIVAIDLSADGLSATNLTVLEQAHPTWTEPLGGSIQGDALYYVANGQWDRFGKGGTLNPDKPPIPTLVRRLPLN</sequence>
<evidence type="ECO:0000256" key="1">
    <source>
        <dbReference type="SAM" id="SignalP"/>
    </source>
</evidence>
<feature type="chain" id="PRO_5032508229" evidence="1">
    <location>
        <begin position="16"/>
        <end position="424"/>
    </location>
</feature>
<evidence type="ECO:0000313" key="3">
    <source>
        <dbReference type="Proteomes" id="UP000460290"/>
    </source>
</evidence>
<evidence type="ECO:0000313" key="2">
    <source>
        <dbReference type="EMBL" id="MXO83692.1"/>
    </source>
</evidence>
<keyword evidence="1" id="KW-0732">Signal</keyword>
<protein>
    <submittedName>
        <fullName evidence="2">Uncharacterized protein</fullName>
    </submittedName>
</protein>
<reference evidence="2 3" key="1">
    <citation type="submission" date="2019-12" db="EMBL/GenBank/DDBJ databases">
        <title>Genomic-based taxomic classification of the family Erythrobacteraceae.</title>
        <authorList>
            <person name="Xu L."/>
        </authorList>
    </citation>
    <scope>NUCLEOTIDE SEQUENCE [LARGE SCALE GENOMIC DNA]</scope>
    <source>
        <strain evidence="2 3">KCTC 42006</strain>
    </source>
</reference>